<name>J9FK73_9ZZZZ</name>
<reference evidence="2" key="1">
    <citation type="journal article" date="2012" name="PLoS ONE">
        <title>Gene sets for utilization of primary and secondary nutrition supplies in the distal gut of endangered iberian lynx.</title>
        <authorList>
            <person name="Alcaide M."/>
            <person name="Messina E."/>
            <person name="Richter M."/>
            <person name="Bargiela R."/>
            <person name="Peplies J."/>
            <person name="Huws S.A."/>
            <person name="Newbold C.J."/>
            <person name="Golyshin P.N."/>
            <person name="Simon M.A."/>
            <person name="Lopez G."/>
            <person name="Yakimov M.M."/>
            <person name="Ferrer M."/>
        </authorList>
    </citation>
    <scope>NUCLEOTIDE SEQUENCE</scope>
</reference>
<protein>
    <submittedName>
        <fullName evidence="2">Membrane or secreted protein</fullName>
    </submittedName>
</protein>
<proteinExistence type="predicted"/>
<comment type="caution">
    <text evidence="2">The sequence shown here is derived from an EMBL/GenBank/DDBJ whole genome shotgun (WGS) entry which is preliminary data.</text>
</comment>
<evidence type="ECO:0000313" key="2">
    <source>
        <dbReference type="EMBL" id="EJW95306.1"/>
    </source>
</evidence>
<accession>J9FK73</accession>
<evidence type="ECO:0000256" key="1">
    <source>
        <dbReference type="SAM" id="Phobius"/>
    </source>
</evidence>
<feature type="transmembrane region" description="Helical" evidence="1">
    <location>
        <begin position="21"/>
        <end position="54"/>
    </location>
</feature>
<keyword evidence="1" id="KW-0812">Transmembrane</keyword>
<keyword evidence="1" id="KW-0472">Membrane</keyword>
<sequence length="60" mass="6537">MKKPPLTRKDGFLQPYNALFTNYFLASAFLALAAFLSLLSLASIFCSLAISLSFNCNSSP</sequence>
<organism evidence="2">
    <name type="scientific">gut metagenome</name>
    <dbReference type="NCBI Taxonomy" id="749906"/>
    <lineage>
        <taxon>unclassified sequences</taxon>
        <taxon>metagenomes</taxon>
        <taxon>organismal metagenomes</taxon>
    </lineage>
</organism>
<keyword evidence="1" id="KW-1133">Transmembrane helix</keyword>
<dbReference type="AlphaFoldDB" id="J9FK73"/>
<gene>
    <name evidence="2" type="ORF">EVA_16587</name>
</gene>
<dbReference type="EMBL" id="AMCI01005886">
    <property type="protein sequence ID" value="EJW95306.1"/>
    <property type="molecule type" value="Genomic_DNA"/>
</dbReference>